<gene>
    <name evidence="2" type="ORF">LTRI10_LOCUS24497</name>
</gene>
<dbReference type="EMBL" id="OZ034817">
    <property type="protein sequence ID" value="CAL1383212.1"/>
    <property type="molecule type" value="Genomic_DNA"/>
</dbReference>
<evidence type="ECO:0000313" key="2">
    <source>
        <dbReference type="EMBL" id="CAL1383212.1"/>
    </source>
</evidence>
<sequence>MVLDGDDSSSDMEEDAHNFELKSRSIPDERLEPAMLGKGRVRRAVEVLEYKATMKLFKTDRCGLAGMEHAQDGVMSENLHLNVYGSNNGHLVVRSRKRALQEPEDDLGQDPPPKRQFTEEAEKTEEVEVANPEWL</sequence>
<proteinExistence type="predicted"/>
<keyword evidence="3" id="KW-1185">Reference proteome</keyword>
<feature type="compositionally biased region" description="Basic and acidic residues" evidence="1">
    <location>
        <begin position="112"/>
        <end position="126"/>
    </location>
</feature>
<protein>
    <submittedName>
        <fullName evidence="2">Uncharacterized protein</fullName>
    </submittedName>
</protein>
<evidence type="ECO:0000256" key="1">
    <source>
        <dbReference type="SAM" id="MobiDB-lite"/>
    </source>
</evidence>
<dbReference type="Proteomes" id="UP001497516">
    <property type="component" value="Chromosome 4"/>
</dbReference>
<feature type="region of interest" description="Disordered" evidence="1">
    <location>
        <begin position="97"/>
        <end position="135"/>
    </location>
</feature>
<reference evidence="2 3" key="1">
    <citation type="submission" date="2024-04" db="EMBL/GenBank/DDBJ databases">
        <authorList>
            <person name="Fracassetti M."/>
        </authorList>
    </citation>
    <scope>NUCLEOTIDE SEQUENCE [LARGE SCALE GENOMIC DNA]</scope>
</reference>
<accession>A0AAV2EBU1</accession>
<feature type="compositionally biased region" description="Acidic residues" evidence="1">
    <location>
        <begin position="1"/>
        <end position="14"/>
    </location>
</feature>
<feature type="compositionally biased region" description="Basic and acidic residues" evidence="1">
    <location>
        <begin position="15"/>
        <end position="32"/>
    </location>
</feature>
<organism evidence="2 3">
    <name type="scientific">Linum trigynum</name>
    <dbReference type="NCBI Taxonomy" id="586398"/>
    <lineage>
        <taxon>Eukaryota</taxon>
        <taxon>Viridiplantae</taxon>
        <taxon>Streptophyta</taxon>
        <taxon>Embryophyta</taxon>
        <taxon>Tracheophyta</taxon>
        <taxon>Spermatophyta</taxon>
        <taxon>Magnoliopsida</taxon>
        <taxon>eudicotyledons</taxon>
        <taxon>Gunneridae</taxon>
        <taxon>Pentapetalae</taxon>
        <taxon>rosids</taxon>
        <taxon>fabids</taxon>
        <taxon>Malpighiales</taxon>
        <taxon>Linaceae</taxon>
        <taxon>Linum</taxon>
    </lineage>
</organism>
<name>A0AAV2EBU1_9ROSI</name>
<dbReference type="AlphaFoldDB" id="A0AAV2EBU1"/>
<feature type="region of interest" description="Disordered" evidence="1">
    <location>
        <begin position="1"/>
        <end position="36"/>
    </location>
</feature>
<evidence type="ECO:0000313" key="3">
    <source>
        <dbReference type="Proteomes" id="UP001497516"/>
    </source>
</evidence>